<keyword evidence="1" id="KW-0812">Transmembrane</keyword>
<evidence type="ECO:0000313" key="2">
    <source>
        <dbReference type="EMBL" id="RTZ15290.1"/>
    </source>
</evidence>
<name>A0A432CUL7_9VIBR</name>
<sequence length="174" mass="19664">MKCKVHSEINGLSFCLLVHLSQFSLFWHTLNISNGTLEYTGTANVSTKSNGNNKLIERTFLIGSIIAAITAVMLGGQLYDYYLEKTYPKSELYGRWVEQDVAFYAANEFVLNGAGVSVDGGVVATQFHWDGTYLKFNVGGKEHRFQALNEAFTEMKQISELNYQPVYRVREIQK</sequence>
<dbReference type="Pfam" id="PF11012">
    <property type="entry name" value="DUF2850"/>
    <property type="match status" value="1"/>
</dbReference>
<evidence type="ECO:0000313" key="3">
    <source>
        <dbReference type="Proteomes" id="UP000268973"/>
    </source>
</evidence>
<reference evidence="2 3" key="1">
    <citation type="submission" date="2018-12" db="EMBL/GenBank/DDBJ databases">
        <title>Vibrio sp. isolated from China Sea.</title>
        <authorList>
            <person name="Li Y."/>
        </authorList>
    </citation>
    <scope>NUCLEOTIDE SEQUENCE [LARGE SCALE GENOMIC DNA]</scope>
    <source>
        <strain evidence="2 3">BEI207</strain>
    </source>
</reference>
<evidence type="ECO:0000256" key="1">
    <source>
        <dbReference type="SAM" id="Phobius"/>
    </source>
</evidence>
<dbReference type="OrthoDB" id="5824286at2"/>
<comment type="caution">
    <text evidence="2">The sequence shown here is derived from an EMBL/GenBank/DDBJ whole genome shotgun (WGS) entry which is preliminary data.</text>
</comment>
<dbReference type="RefSeq" id="WP_126574629.1">
    <property type="nucleotide sequence ID" value="NZ_RXZH01000005.1"/>
</dbReference>
<gene>
    <name evidence="2" type="ORF">EJ063_12580</name>
</gene>
<accession>A0A432CUL7</accession>
<proteinExistence type="predicted"/>
<keyword evidence="3" id="KW-1185">Reference proteome</keyword>
<feature type="transmembrane region" description="Helical" evidence="1">
    <location>
        <begin position="60"/>
        <end position="79"/>
    </location>
</feature>
<organism evidence="2 3">
    <name type="scientific">Vibrio aquaticus</name>
    <dbReference type="NCBI Taxonomy" id="2496559"/>
    <lineage>
        <taxon>Bacteria</taxon>
        <taxon>Pseudomonadati</taxon>
        <taxon>Pseudomonadota</taxon>
        <taxon>Gammaproteobacteria</taxon>
        <taxon>Vibrionales</taxon>
        <taxon>Vibrionaceae</taxon>
        <taxon>Vibrio</taxon>
    </lineage>
</organism>
<protein>
    <submittedName>
        <fullName evidence="2">DUF2850 domain-containing protein</fullName>
    </submittedName>
</protein>
<keyword evidence="1" id="KW-1133">Transmembrane helix</keyword>
<dbReference type="InterPro" id="IPR021271">
    <property type="entry name" value="DUF2850"/>
</dbReference>
<dbReference type="AlphaFoldDB" id="A0A432CUL7"/>
<keyword evidence="1" id="KW-0472">Membrane</keyword>
<dbReference type="EMBL" id="RXZH01000005">
    <property type="protein sequence ID" value="RTZ15290.1"/>
    <property type="molecule type" value="Genomic_DNA"/>
</dbReference>
<dbReference type="Proteomes" id="UP000268973">
    <property type="component" value="Unassembled WGS sequence"/>
</dbReference>